<evidence type="ECO:0000256" key="1">
    <source>
        <dbReference type="SAM" id="MobiDB-lite"/>
    </source>
</evidence>
<sequence>GLPPTMKQSNCSSLLPETPERFRKRAVKACTPHHFLDSKNVSRYNLRLRKPAAIVPSPPTPNPRKDLPLPKAASETTSRSYPCPNRKILLETTTELVAITNILTSRSISSHQVDLLSNSLINYRRLLIEGPLHITICERWKMEAQLISLVKCAARIKKIPEAVANFLGCMPGSPSG</sequence>
<accession>A0A0L6UQ85</accession>
<feature type="non-terminal residue" evidence="2">
    <location>
        <position position="1"/>
    </location>
</feature>
<protein>
    <submittedName>
        <fullName evidence="2">Uncharacterized protein</fullName>
    </submittedName>
</protein>
<evidence type="ECO:0000313" key="2">
    <source>
        <dbReference type="EMBL" id="KNZ50377.1"/>
    </source>
</evidence>
<dbReference type="VEuPathDB" id="FungiDB:VP01_4457g1"/>
<reference evidence="2 3" key="1">
    <citation type="submission" date="2015-08" db="EMBL/GenBank/DDBJ databases">
        <title>Next Generation Sequencing and Analysis of the Genome of Puccinia sorghi L Schw, the Causal Agent of Maize Common Rust.</title>
        <authorList>
            <person name="Rochi L."/>
            <person name="Burguener G."/>
            <person name="Darino M."/>
            <person name="Turjanski A."/>
            <person name="Kreff E."/>
            <person name="Dieguez M.J."/>
            <person name="Sacco F."/>
        </authorList>
    </citation>
    <scope>NUCLEOTIDE SEQUENCE [LARGE SCALE GENOMIC DNA]</scope>
    <source>
        <strain evidence="2 3">RO10H11247</strain>
    </source>
</reference>
<organism evidence="2 3">
    <name type="scientific">Puccinia sorghi</name>
    <dbReference type="NCBI Taxonomy" id="27349"/>
    <lineage>
        <taxon>Eukaryota</taxon>
        <taxon>Fungi</taxon>
        <taxon>Dikarya</taxon>
        <taxon>Basidiomycota</taxon>
        <taxon>Pucciniomycotina</taxon>
        <taxon>Pucciniomycetes</taxon>
        <taxon>Pucciniales</taxon>
        <taxon>Pucciniaceae</taxon>
        <taxon>Puccinia</taxon>
    </lineage>
</organism>
<evidence type="ECO:0000313" key="3">
    <source>
        <dbReference type="Proteomes" id="UP000037035"/>
    </source>
</evidence>
<name>A0A0L6UQ85_9BASI</name>
<dbReference type="AlphaFoldDB" id="A0A0L6UQ85"/>
<dbReference type="Proteomes" id="UP000037035">
    <property type="component" value="Unassembled WGS sequence"/>
</dbReference>
<keyword evidence="3" id="KW-1185">Reference proteome</keyword>
<gene>
    <name evidence="2" type="ORF">VP01_4457g1</name>
</gene>
<feature type="region of interest" description="Disordered" evidence="1">
    <location>
        <begin position="52"/>
        <end position="80"/>
    </location>
</feature>
<dbReference type="EMBL" id="LAVV01009565">
    <property type="protein sequence ID" value="KNZ50377.1"/>
    <property type="molecule type" value="Genomic_DNA"/>
</dbReference>
<comment type="caution">
    <text evidence="2">The sequence shown here is derived from an EMBL/GenBank/DDBJ whole genome shotgun (WGS) entry which is preliminary data.</text>
</comment>
<proteinExistence type="predicted"/>